<protein>
    <submittedName>
        <fullName evidence="1">Uncharacterized protein</fullName>
    </submittedName>
</protein>
<dbReference type="AlphaFoldDB" id="A0AAW3EB09"/>
<keyword evidence="4" id="KW-1185">Reference proteome</keyword>
<sequence>MSKLFQRLGSLSNSHVGFDFELKAKRFFEISGINLHRNYEVEVGVGLIKKKHRFDLGSYEEKILVECKSHCWTSGNNVPSAKVTIWNEAMYYFYSSPDDYRKIMFVLKDKRSSTGETLAQYYIRIYHHLIPTGVEFWEYDEEKFIAEQIY</sequence>
<evidence type="ECO:0000313" key="4">
    <source>
        <dbReference type="Proteomes" id="UP000029436"/>
    </source>
</evidence>
<comment type="caution">
    <text evidence="1">The sequence shown here is derived from an EMBL/GenBank/DDBJ whole genome shotgun (WGS) entry which is preliminary data.</text>
</comment>
<dbReference type="EMBL" id="JQHP01000028">
    <property type="protein sequence ID" value="KFW99057.1"/>
    <property type="molecule type" value="Genomic_DNA"/>
</dbReference>
<evidence type="ECO:0000313" key="1">
    <source>
        <dbReference type="EMBL" id="KFW99057.1"/>
    </source>
</evidence>
<organism evidence="1 3">
    <name type="scientific">Pectobacterium wasabiae</name>
    <dbReference type="NCBI Taxonomy" id="55208"/>
    <lineage>
        <taxon>Bacteria</taxon>
        <taxon>Pseudomonadati</taxon>
        <taxon>Pseudomonadota</taxon>
        <taxon>Gammaproteobacteria</taxon>
        <taxon>Enterobacterales</taxon>
        <taxon>Pectobacteriaceae</taxon>
        <taxon>Pectobacterium</taxon>
    </lineage>
</organism>
<proteinExistence type="predicted"/>
<name>A0AAW3EB09_9GAMM</name>
<dbReference type="Proteomes" id="UP000029436">
    <property type="component" value="Unassembled WGS sequence"/>
</dbReference>
<evidence type="ECO:0000313" key="2">
    <source>
        <dbReference type="EMBL" id="KGA26070.1"/>
    </source>
</evidence>
<reference evidence="3 4" key="1">
    <citation type="submission" date="2014-08" db="EMBL/GenBank/DDBJ databases">
        <title>Genome sequences of NCPPB Pectobacterium isolates.</title>
        <authorList>
            <person name="Glover R.H."/>
            <person name="Sapp M."/>
            <person name="Elphinstone J."/>
        </authorList>
    </citation>
    <scope>NUCLEOTIDE SEQUENCE [LARGE SCALE GENOMIC DNA]</scope>
    <source>
        <strain evidence="1 3">NCPPB 3701</strain>
        <strain evidence="2 4">NCPPB3702</strain>
    </source>
</reference>
<gene>
    <name evidence="1" type="ORF">JV38_23315</name>
    <name evidence="2" type="ORF">KU73_23310</name>
</gene>
<accession>A0AAW3EB09</accession>
<evidence type="ECO:0000313" key="3">
    <source>
        <dbReference type="Proteomes" id="UP000029257"/>
    </source>
</evidence>
<dbReference type="EMBL" id="JQOH01000029">
    <property type="protein sequence ID" value="KGA26070.1"/>
    <property type="molecule type" value="Genomic_DNA"/>
</dbReference>
<dbReference type="Proteomes" id="UP000029257">
    <property type="component" value="Unassembled WGS sequence"/>
</dbReference>
<dbReference type="RefSeq" id="WP_005968298.1">
    <property type="nucleotide sequence ID" value="NZ_JQHP01000028.1"/>
</dbReference>